<keyword evidence="2" id="KW-1185">Reference proteome</keyword>
<evidence type="ECO:0000313" key="1">
    <source>
        <dbReference type="EMBL" id="EPS58194.1"/>
    </source>
</evidence>
<name>S8BUZ7_9LAMI</name>
<protein>
    <submittedName>
        <fullName evidence="1">Uncharacterized protein</fullName>
    </submittedName>
</protein>
<dbReference type="EMBL" id="AUSU01009449">
    <property type="protein sequence ID" value="EPS58194.1"/>
    <property type="molecule type" value="Genomic_DNA"/>
</dbReference>
<organism evidence="1 2">
    <name type="scientific">Genlisea aurea</name>
    <dbReference type="NCBI Taxonomy" id="192259"/>
    <lineage>
        <taxon>Eukaryota</taxon>
        <taxon>Viridiplantae</taxon>
        <taxon>Streptophyta</taxon>
        <taxon>Embryophyta</taxon>
        <taxon>Tracheophyta</taxon>
        <taxon>Spermatophyta</taxon>
        <taxon>Magnoliopsida</taxon>
        <taxon>eudicotyledons</taxon>
        <taxon>Gunneridae</taxon>
        <taxon>Pentapetalae</taxon>
        <taxon>asterids</taxon>
        <taxon>lamiids</taxon>
        <taxon>Lamiales</taxon>
        <taxon>Lentibulariaceae</taxon>
        <taxon>Genlisea</taxon>
    </lineage>
</organism>
<gene>
    <name evidence="1" type="ORF">M569_16622</name>
</gene>
<accession>S8BUZ7</accession>
<proteinExistence type="predicted"/>
<dbReference type="Proteomes" id="UP000015453">
    <property type="component" value="Unassembled WGS sequence"/>
</dbReference>
<comment type="caution">
    <text evidence="1">The sequence shown here is derived from an EMBL/GenBank/DDBJ whole genome shotgun (WGS) entry which is preliminary data.</text>
</comment>
<evidence type="ECO:0000313" key="2">
    <source>
        <dbReference type="Proteomes" id="UP000015453"/>
    </source>
</evidence>
<dbReference type="AlphaFoldDB" id="S8BUZ7"/>
<reference evidence="1 2" key="1">
    <citation type="journal article" date="2013" name="BMC Genomics">
        <title>The miniature genome of a carnivorous plant Genlisea aurea contains a low number of genes and short non-coding sequences.</title>
        <authorList>
            <person name="Leushkin E.V."/>
            <person name="Sutormin R.A."/>
            <person name="Nabieva E.R."/>
            <person name="Penin A.A."/>
            <person name="Kondrashov A.S."/>
            <person name="Logacheva M.D."/>
        </authorList>
    </citation>
    <scope>NUCLEOTIDE SEQUENCE [LARGE SCALE GENOMIC DNA]</scope>
</reference>
<sequence length="53" mass="5646">MEALGRKSDSREIRVNGGLGLINRSSRPLTVASTTLRDAGLTLEGDASVNFWG</sequence>